<dbReference type="PROSITE" id="PS00198">
    <property type="entry name" value="4FE4S_FER_1"/>
    <property type="match status" value="1"/>
</dbReference>
<dbReference type="GO" id="GO:0046872">
    <property type="term" value="F:metal ion binding"/>
    <property type="evidence" value="ECO:0007669"/>
    <property type="project" value="UniProtKB-KW"/>
</dbReference>
<evidence type="ECO:0000256" key="1">
    <source>
        <dbReference type="ARBA" id="ARBA00022723"/>
    </source>
</evidence>
<dbReference type="SUPFAM" id="SSF54862">
    <property type="entry name" value="4Fe-4S ferredoxins"/>
    <property type="match status" value="1"/>
</dbReference>
<organism evidence="5 6">
    <name type="scientific">candidate division TA06 bacterium</name>
    <dbReference type="NCBI Taxonomy" id="2250710"/>
    <lineage>
        <taxon>Bacteria</taxon>
        <taxon>Bacteria division TA06</taxon>
    </lineage>
</organism>
<sequence>MSWAGVGQITGGTMDQKDLAFHYVCTREQARELINGRDRFWVMNCGCRESRGQCSRSRIDVCLMFRGDIAGSGDTSTKEISPAEVEDIFKEAEKKHLVTRPFRNESHIAETDGICFCCDDCCGYFLDPSEICDRGSLVETTDSDKCTNCGTCVDICYFGARRLNGDQLAIDKDNCYGCGLCIDACPEGSVEMTLRT</sequence>
<dbReference type="PROSITE" id="PS51379">
    <property type="entry name" value="4FE4S_FER_2"/>
    <property type="match status" value="2"/>
</dbReference>
<evidence type="ECO:0000256" key="3">
    <source>
        <dbReference type="ARBA" id="ARBA00023014"/>
    </source>
</evidence>
<dbReference type="InterPro" id="IPR017900">
    <property type="entry name" value="4Fe4S_Fe_S_CS"/>
</dbReference>
<accession>A0A523URG1</accession>
<keyword evidence="1" id="KW-0479">Metal-binding</keyword>
<evidence type="ECO:0000313" key="5">
    <source>
        <dbReference type="EMBL" id="TET45120.1"/>
    </source>
</evidence>
<evidence type="ECO:0000259" key="4">
    <source>
        <dbReference type="PROSITE" id="PS51379"/>
    </source>
</evidence>
<dbReference type="AlphaFoldDB" id="A0A523URG1"/>
<dbReference type="Proteomes" id="UP000315525">
    <property type="component" value="Unassembled WGS sequence"/>
</dbReference>
<evidence type="ECO:0000256" key="2">
    <source>
        <dbReference type="ARBA" id="ARBA00023004"/>
    </source>
</evidence>
<dbReference type="GO" id="GO:0051536">
    <property type="term" value="F:iron-sulfur cluster binding"/>
    <property type="evidence" value="ECO:0007669"/>
    <property type="project" value="UniProtKB-KW"/>
</dbReference>
<dbReference type="EMBL" id="SOJN01000094">
    <property type="protein sequence ID" value="TET45120.1"/>
    <property type="molecule type" value="Genomic_DNA"/>
</dbReference>
<dbReference type="Pfam" id="PF12838">
    <property type="entry name" value="Fer4_7"/>
    <property type="match status" value="1"/>
</dbReference>
<dbReference type="Gene3D" id="3.30.70.20">
    <property type="match status" value="1"/>
</dbReference>
<dbReference type="InterPro" id="IPR017896">
    <property type="entry name" value="4Fe4S_Fe-S-bd"/>
</dbReference>
<comment type="caution">
    <text evidence="5">The sequence shown here is derived from an EMBL/GenBank/DDBJ whole genome shotgun (WGS) entry which is preliminary data.</text>
</comment>
<gene>
    <name evidence="5" type="ORF">E3J62_08385</name>
</gene>
<protein>
    <submittedName>
        <fullName evidence="5">4Fe-4S dicluster domain-containing protein</fullName>
    </submittedName>
</protein>
<feature type="domain" description="4Fe-4S ferredoxin-type" evidence="4">
    <location>
        <begin position="137"/>
        <end position="165"/>
    </location>
</feature>
<proteinExistence type="predicted"/>
<reference evidence="5 6" key="1">
    <citation type="submission" date="2019-03" db="EMBL/GenBank/DDBJ databases">
        <title>Metabolic potential of uncultured bacteria and archaea associated with petroleum seepage in deep-sea sediments.</title>
        <authorList>
            <person name="Dong X."/>
            <person name="Hubert C."/>
        </authorList>
    </citation>
    <scope>NUCLEOTIDE SEQUENCE [LARGE SCALE GENOMIC DNA]</scope>
    <source>
        <strain evidence="5">E44_bin18</strain>
    </source>
</reference>
<evidence type="ECO:0000313" key="6">
    <source>
        <dbReference type="Proteomes" id="UP000315525"/>
    </source>
</evidence>
<keyword evidence="2" id="KW-0408">Iron</keyword>
<feature type="domain" description="4Fe-4S ferredoxin-type" evidence="4">
    <location>
        <begin position="166"/>
        <end position="195"/>
    </location>
</feature>
<name>A0A523URG1_UNCT6</name>
<keyword evidence="3" id="KW-0411">Iron-sulfur</keyword>